<dbReference type="OrthoDB" id="10468191at2759"/>
<dbReference type="Proteomes" id="UP000245783">
    <property type="component" value="Unassembled WGS sequence"/>
</dbReference>
<dbReference type="AlphaFoldDB" id="A0A316W4Q2"/>
<proteinExistence type="predicted"/>
<evidence type="ECO:0000313" key="2">
    <source>
        <dbReference type="Proteomes" id="UP000245783"/>
    </source>
</evidence>
<reference evidence="1 2" key="1">
    <citation type="journal article" date="2018" name="Mol. Biol. Evol.">
        <title>Broad Genomic Sampling Reveals a Smut Pathogenic Ancestry of the Fungal Clade Ustilaginomycotina.</title>
        <authorList>
            <person name="Kijpornyongpan T."/>
            <person name="Mondo S.J."/>
            <person name="Barry K."/>
            <person name="Sandor L."/>
            <person name="Lee J."/>
            <person name="Lipzen A."/>
            <person name="Pangilinan J."/>
            <person name="LaButti K."/>
            <person name="Hainaut M."/>
            <person name="Henrissat B."/>
            <person name="Grigoriev I.V."/>
            <person name="Spatafora J.W."/>
            <person name="Aime M.C."/>
        </authorList>
    </citation>
    <scope>NUCLEOTIDE SEQUENCE [LARGE SCALE GENOMIC DNA]</scope>
    <source>
        <strain evidence="1 2">MCA 4658</strain>
    </source>
</reference>
<dbReference type="InParanoid" id="A0A316W4Q2"/>
<sequence length="202" mass="22758">MRVTLPSPVLPCPCLSTLRLEAATSVDVLLFPSQKPRRLGRRVQQIRLSLTQVCSPSIRATAFEGLLVRWWMVYVCTHREGGPQCPHRTFVQRGLGRSATSPPAHNKHIIQCHLPLPAPTVSPPSSPSIITLLTPREQPLHLVRLTRSACYSSKAHPYYHDVPRQPIHFPYSPRPLEHPLIGDISALPYWQRSSTLVDRSHL</sequence>
<dbReference type="GeneID" id="37039585"/>
<organism evidence="1 2">
    <name type="scientific">Ceraceosorus guamensis</name>
    <dbReference type="NCBI Taxonomy" id="1522189"/>
    <lineage>
        <taxon>Eukaryota</taxon>
        <taxon>Fungi</taxon>
        <taxon>Dikarya</taxon>
        <taxon>Basidiomycota</taxon>
        <taxon>Ustilaginomycotina</taxon>
        <taxon>Exobasidiomycetes</taxon>
        <taxon>Ceraceosorales</taxon>
        <taxon>Ceraceosoraceae</taxon>
        <taxon>Ceraceosorus</taxon>
    </lineage>
</organism>
<dbReference type="EMBL" id="KZ819370">
    <property type="protein sequence ID" value="PWN43363.1"/>
    <property type="molecule type" value="Genomic_DNA"/>
</dbReference>
<gene>
    <name evidence="1" type="ORF">IE81DRAFT_88063</name>
</gene>
<keyword evidence="2" id="KW-1185">Reference proteome</keyword>
<name>A0A316W4Q2_9BASI</name>
<accession>A0A316W4Q2</accession>
<evidence type="ECO:0000313" key="1">
    <source>
        <dbReference type="EMBL" id="PWN43363.1"/>
    </source>
</evidence>
<dbReference type="RefSeq" id="XP_025370523.1">
    <property type="nucleotide sequence ID" value="XM_025517715.1"/>
</dbReference>
<protein>
    <submittedName>
        <fullName evidence="1">Uncharacterized protein</fullName>
    </submittedName>
</protein>